<evidence type="ECO:0000256" key="2">
    <source>
        <dbReference type="ARBA" id="ARBA00006727"/>
    </source>
</evidence>
<dbReference type="InterPro" id="IPR011701">
    <property type="entry name" value="MFS"/>
</dbReference>
<evidence type="ECO:0000313" key="6">
    <source>
        <dbReference type="Proteomes" id="UP000076842"/>
    </source>
</evidence>
<feature type="transmembrane region" description="Helical" evidence="3">
    <location>
        <begin position="372"/>
        <end position="394"/>
    </location>
</feature>
<keyword evidence="3" id="KW-0472">Membrane</keyword>
<dbReference type="Proteomes" id="UP000076842">
    <property type="component" value="Unassembled WGS sequence"/>
</dbReference>
<dbReference type="AlphaFoldDB" id="A0A165EDU5"/>
<feature type="transmembrane region" description="Helical" evidence="3">
    <location>
        <begin position="134"/>
        <end position="154"/>
    </location>
</feature>
<keyword evidence="3" id="KW-1133">Transmembrane helix</keyword>
<protein>
    <submittedName>
        <fullName evidence="5">MFS general substrate transporter</fullName>
    </submittedName>
</protein>
<accession>A0A165EDU5</accession>
<feature type="non-terminal residue" evidence="5">
    <location>
        <position position="407"/>
    </location>
</feature>
<evidence type="ECO:0000256" key="3">
    <source>
        <dbReference type="SAM" id="Phobius"/>
    </source>
</evidence>
<proteinExistence type="inferred from homology"/>
<dbReference type="PANTHER" id="PTHR11360:SF315">
    <property type="entry name" value="TRANSPORTER MCH2-RELATED"/>
    <property type="match status" value="1"/>
</dbReference>
<organism evidence="5 6">
    <name type="scientific">Calocera cornea HHB12733</name>
    <dbReference type="NCBI Taxonomy" id="1353952"/>
    <lineage>
        <taxon>Eukaryota</taxon>
        <taxon>Fungi</taxon>
        <taxon>Dikarya</taxon>
        <taxon>Basidiomycota</taxon>
        <taxon>Agaricomycotina</taxon>
        <taxon>Dacrymycetes</taxon>
        <taxon>Dacrymycetales</taxon>
        <taxon>Dacrymycetaceae</taxon>
        <taxon>Calocera</taxon>
    </lineage>
</organism>
<feature type="transmembrane region" description="Helical" evidence="3">
    <location>
        <begin position="7"/>
        <end position="34"/>
    </location>
</feature>
<feature type="non-terminal residue" evidence="5">
    <location>
        <position position="1"/>
    </location>
</feature>
<feature type="transmembrane region" description="Helical" evidence="3">
    <location>
        <begin position="102"/>
        <end position="122"/>
    </location>
</feature>
<feature type="domain" description="Major facilitator superfamily (MFS) profile" evidence="4">
    <location>
        <begin position="6"/>
        <end position="395"/>
    </location>
</feature>
<dbReference type="GO" id="GO:0016020">
    <property type="term" value="C:membrane"/>
    <property type="evidence" value="ECO:0007669"/>
    <property type="project" value="UniProtKB-SubCell"/>
</dbReference>
<dbReference type="GO" id="GO:0022857">
    <property type="term" value="F:transmembrane transporter activity"/>
    <property type="evidence" value="ECO:0007669"/>
    <property type="project" value="InterPro"/>
</dbReference>
<feature type="transmembrane region" description="Helical" evidence="3">
    <location>
        <begin position="301"/>
        <end position="324"/>
    </location>
</feature>
<feature type="transmembrane region" description="Helical" evidence="3">
    <location>
        <begin position="276"/>
        <end position="295"/>
    </location>
</feature>
<feature type="transmembrane region" description="Helical" evidence="3">
    <location>
        <begin position="46"/>
        <end position="65"/>
    </location>
</feature>
<feature type="transmembrane region" description="Helical" evidence="3">
    <location>
        <begin position="336"/>
        <end position="360"/>
    </location>
</feature>
<dbReference type="EMBL" id="KV424010">
    <property type="protein sequence ID" value="KZT54643.1"/>
    <property type="molecule type" value="Genomic_DNA"/>
</dbReference>
<dbReference type="OrthoDB" id="2213137at2759"/>
<dbReference type="InterPro" id="IPR020846">
    <property type="entry name" value="MFS_dom"/>
</dbReference>
<evidence type="ECO:0000259" key="4">
    <source>
        <dbReference type="PROSITE" id="PS50850"/>
    </source>
</evidence>
<evidence type="ECO:0000256" key="1">
    <source>
        <dbReference type="ARBA" id="ARBA00004141"/>
    </source>
</evidence>
<name>A0A165EDU5_9BASI</name>
<gene>
    <name evidence="5" type="ORF">CALCODRAFT_412907</name>
</gene>
<evidence type="ECO:0000313" key="5">
    <source>
        <dbReference type="EMBL" id="KZT54643.1"/>
    </source>
</evidence>
<dbReference type="InterPro" id="IPR036259">
    <property type="entry name" value="MFS_trans_sf"/>
</dbReference>
<feature type="transmembrane region" description="Helical" evidence="3">
    <location>
        <begin position="209"/>
        <end position="235"/>
    </location>
</feature>
<dbReference type="InterPro" id="IPR050327">
    <property type="entry name" value="Proton-linked_MCT"/>
</dbReference>
<comment type="subcellular location">
    <subcellularLocation>
        <location evidence="1">Membrane</location>
        <topology evidence="1">Multi-pass membrane protein</topology>
    </subcellularLocation>
</comment>
<dbReference type="InParanoid" id="A0A165EDU5"/>
<comment type="similarity">
    <text evidence="2">Belongs to the major facilitator superfamily. Monocarboxylate porter (TC 2.A.1.13) family.</text>
</comment>
<dbReference type="PROSITE" id="PS50850">
    <property type="entry name" value="MFS"/>
    <property type="match status" value="1"/>
</dbReference>
<feature type="transmembrane region" description="Helical" evidence="3">
    <location>
        <begin position="77"/>
        <end position="96"/>
    </location>
</feature>
<dbReference type="Pfam" id="PF07690">
    <property type="entry name" value="MFS_1"/>
    <property type="match status" value="1"/>
</dbReference>
<sequence>PDGGYGWIVVLCQFFISTCTWGTITSFGVFLSFYRVNDYFEGATDIQYAFVAGLALSLPLLVSPLSNYLSNRFGLKVPMFIGVVLQVLALVFAGLSTKIWQLFLTQALMSGMAIGLVWLPTIPVLAQWFNKRRALALGIATSGSGGGSLFFSLVTRATIQSFGLRWAFIINAFVSLAVLVPSVLLMKSRTQTHGAVFRLKDLYWFAHKGYSWILLWAFTILLGSTIAIVTVPTYATAGLGLTQAQGASLQAIMAASQIVGRPLTGSFMDYVGRINGTAIITLVGGLSCLVIWMFARNFGLLVFFCIVQGMTGGIFWAACGPVCAEVVGLGEMASAMAILWIVGVVPCLFSEAIGIALVDYSETVLHHTGADVYLICIGFSGGAFVASALLLLGAKWHLQGNWRIWQK</sequence>
<dbReference type="PANTHER" id="PTHR11360">
    <property type="entry name" value="MONOCARBOXYLATE TRANSPORTER"/>
    <property type="match status" value="1"/>
</dbReference>
<reference evidence="5 6" key="1">
    <citation type="journal article" date="2016" name="Mol. Biol. Evol.">
        <title>Comparative Genomics of Early-Diverging Mushroom-Forming Fungi Provides Insights into the Origins of Lignocellulose Decay Capabilities.</title>
        <authorList>
            <person name="Nagy L.G."/>
            <person name="Riley R."/>
            <person name="Tritt A."/>
            <person name="Adam C."/>
            <person name="Daum C."/>
            <person name="Floudas D."/>
            <person name="Sun H."/>
            <person name="Yadav J.S."/>
            <person name="Pangilinan J."/>
            <person name="Larsson K.H."/>
            <person name="Matsuura K."/>
            <person name="Barry K."/>
            <person name="Labutti K."/>
            <person name="Kuo R."/>
            <person name="Ohm R.A."/>
            <person name="Bhattacharya S.S."/>
            <person name="Shirouzu T."/>
            <person name="Yoshinaga Y."/>
            <person name="Martin F.M."/>
            <person name="Grigoriev I.V."/>
            <person name="Hibbett D.S."/>
        </authorList>
    </citation>
    <scope>NUCLEOTIDE SEQUENCE [LARGE SCALE GENOMIC DNA]</scope>
    <source>
        <strain evidence="5 6">HHB12733</strain>
    </source>
</reference>
<dbReference type="SUPFAM" id="SSF103473">
    <property type="entry name" value="MFS general substrate transporter"/>
    <property type="match status" value="1"/>
</dbReference>
<keyword evidence="3" id="KW-0812">Transmembrane</keyword>
<dbReference type="Gene3D" id="1.20.1250.20">
    <property type="entry name" value="MFS general substrate transporter like domains"/>
    <property type="match status" value="2"/>
</dbReference>
<keyword evidence="6" id="KW-1185">Reference proteome</keyword>
<feature type="transmembrane region" description="Helical" evidence="3">
    <location>
        <begin position="166"/>
        <end position="188"/>
    </location>
</feature>